<evidence type="ECO:0000256" key="1">
    <source>
        <dbReference type="SAM" id="Phobius"/>
    </source>
</evidence>
<dbReference type="AlphaFoldDB" id="A0AAD8JGP6"/>
<protein>
    <submittedName>
        <fullName evidence="2">Polyadenylate-binding protein 1-B-binding protein</fullName>
    </submittedName>
</protein>
<dbReference type="PANTHER" id="PTHR33133:SF5">
    <property type="entry name" value="OS08G0107100 PROTEIN"/>
    <property type="match status" value="1"/>
</dbReference>
<feature type="transmembrane region" description="Helical" evidence="1">
    <location>
        <begin position="225"/>
        <end position="246"/>
    </location>
</feature>
<feature type="transmembrane region" description="Helical" evidence="1">
    <location>
        <begin position="172"/>
        <end position="205"/>
    </location>
</feature>
<keyword evidence="1" id="KW-1133">Transmembrane helix</keyword>
<dbReference type="Proteomes" id="UP001237642">
    <property type="component" value="Unassembled WGS sequence"/>
</dbReference>
<sequence length="327" mass="37326">MDRKFQFLGFCGIFEEALNVTVSYRKIFSQITLSIILPLSLIILAQIEISEYLFREIIHNRYALKHTQIGSQRYSKISDILSSQWTTFWLFKISYFIFSLILSLLSTSAVVYTIACIYTEKEIAYKKVMKVVPKVWKRLMVTFIWNSIIAFALIIVLVIGIILWVVTLGPSVIGITAAIIFLLIYFSGLVYISFMWHLAGIVSVLEDVYGIQAMFKSKDLIKGNIGLCAVIFLLDKLCFIGIHLGFKASVVGGNSISGKIWYACLWFMLLSMLIHFALVIQTIIYFICKSYHHEHSDKSSLSDHLEVYGGDYVPLYSKDVQLEHSEV</sequence>
<accession>A0AAD8JGP6</accession>
<gene>
    <name evidence="2" type="ORF">POM88_003534</name>
</gene>
<keyword evidence="3" id="KW-1185">Reference proteome</keyword>
<comment type="caution">
    <text evidence="2">The sequence shown here is derived from an EMBL/GenBank/DDBJ whole genome shotgun (WGS) entry which is preliminary data.</text>
</comment>
<feature type="transmembrane region" description="Helical" evidence="1">
    <location>
        <begin position="27"/>
        <end position="47"/>
    </location>
</feature>
<name>A0AAD8JGP6_9APIA</name>
<feature type="transmembrane region" description="Helical" evidence="1">
    <location>
        <begin position="93"/>
        <end position="118"/>
    </location>
</feature>
<evidence type="ECO:0000313" key="3">
    <source>
        <dbReference type="Proteomes" id="UP001237642"/>
    </source>
</evidence>
<evidence type="ECO:0000313" key="2">
    <source>
        <dbReference type="EMBL" id="KAK1403929.1"/>
    </source>
</evidence>
<dbReference type="PANTHER" id="PTHR33133">
    <property type="entry name" value="OS08G0107100 PROTEIN-RELATED"/>
    <property type="match status" value="1"/>
</dbReference>
<keyword evidence="1" id="KW-0812">Transmembrane</keyword>
<reference evidence="2" key="2">
    <citation type="submission" date="2023-05" db="EMBL/GenBank/DDBJ databases">
        <authorList>
            <person name="Schelkunov M.I."/>
        </authorList>
    </citation>
    <scope>NUCLEOTIDE SEQUENCE</scope>
    <source>
        <strain evidence="2">Hsosn_3</strain>
        <tissue evidence="2">Leaf</tissue>
    </source>
</reference>
<proteinExistence type="predicted"/>
<feature type="transmembrane region" description="Helical" evidence="1">
    <location>
        <begin position="266"/>
        <end position="288"/>
    </location>
</feature>
<dbReference type="EMBL" id="JAUIZM010000001">
    <property type="protein sequence ID" value="KAK1403929.1"/>
    <property type="molecule type" value="Genomic_DNA"/>
</dbReference>
<reference evidence="2" key="1">
    <citation type="submission" date="2023-02" db="EMBL/GenBank/DDBJ databases">
        <title>Genome of toxic invasive species Heracleum sosnowskyi carries increased number of genes despite the absence of recent whole-genome duplications.</title>
        <authorList>
            <person name="Schelkunov M."/>
            <person name="Shtratnikova V."/>
            <person name="Makarenko M."/>
            <person name="Klepikova A."/>
            <person name="Omelchenko D."/>
            <person name="Novikova G."/>
            <person name="Obukhova E."/>
            <person name="Bogdanov V."/>
            <person name="Penin A."/>
            <person name="Logacheva M."/>
        </authorList>
    </citation>
    <scope>NUCLEOTIDE SEQUENCE</scope>
    <source>
        <strain evidence="2">Hsosn_3</strain>
        <tissue evidence="2">Leaf</tissue>
    </source>
</reference>
<keyword evidence="1" id="KW-0472">Membrane</keyword>
<feature type="transmembrane region" description="Helical" evidence="1">
    <location>
        <begin position="139"/>
        <end position="166"/>
    </location>
</feature>
<organism evidence="2 3">
    <name type="scientific">Heracleum sosnowskyi</name>
    <dbReference type="NCBI Taxonomy" id="360622"/>
    <lineage>
        <taxon>Eukaryota</taxon>
        <taxon>Viridiplantae</taxon>
        <taxon>Streptophyta</taxon>
        <taxon>Embryophyta</taxon>
        <taxon>Tracheophyta</taxon>
        <taxon>Spermatophyta</taxon>
        <taxon>Magnoliopsida</taxon>
        <taxon>eudicotyledons</taxon>
        <taxon>Gunneridae</taxon>
        <taxon>Pentapetalae</taxon>
        <taxon>asterids</taxon>
        <taxon>campanulids</taxon>
        <taxon>Apiales</taxon>
        <taxon>Apiaceae</taxon>
        <taxon>Apioideae</taxon>
        <taxon>apioid superclade</taxon>
        <taxon>Tordylieae</taxon>
        <taxon>Tordyliinae</taxon>
        <taxon>Heracleum</taxon>
    </lineage>
</organism>